<dbReference type="Gene3D" id="1.10.510.10">
    <property type="entry name" value="Transferase(Phosphotransferase) domain 1"/>
    <property type="match status" value="1"/>
</dbReference>
<keyword evidence="8" id="KW-1185">Reference proteome</keyword>
<dbReference type="Pfam" id="PF00069">
    <property type="entry name" value="Pkinase"/>
    <property type="match status" value="1"/>
</dbReference>
<dbReference type="PANTHER" id="PTHR24345:SF0">
    <property type="entry name" value="CELL CYCLE SERINE_THREONINE-PROTEIN KINASE CDC5_MSD2"/>
    <property type="match status" value="1"/>
</dbReference>
<evidence type="ECO:0000256" key="5">
    <source>
        <dbReference type="ARBA" id="ARBA00022840"/>
    </source>
</evidence>
<dbReference type="GO" id="GO:0005634">
    <property type="term" value="C:nucleus"/>
    <property type="evidence" value="ECO:0007669"/>
    <property type="project" value="TreeGrafter"/>
</dbReference>
<keyword evidence="3" id="KW-0547">Nucleotide-binding</keyword>
<evidence type="ECO:0000256" key="2">
    <source>
        <dbReference type="ARBA" id="ARBA00022679"/>
    </source>
</evidence>
<feature type="compositionally biased region" description="Polar residues" evidence="6">
    <location>
        <begin position="488"/>
        <end position="515"/>
    </location>
</feature>
<evidence type="ECO:0000256" key="6">
    <source>
        <dbReference type="SAM" id="MobiDB-lite"/>
    </source>
</evidence>
<dbReference type="SMART" id="SM00220">
    <property type="entry name" value="S_TKc"/>
    <property type="match status" value="1"/>
</dbReference>
<keyword evidence="5" id="KW-0067">ATP-binding</keyword>
<evidence type="ECO:0000256" key="4">
    <source>
        <dbReference type="ARBA" id="ARBA00022777"/>
    </source>
</evidence>
<dbReference type="InterPro" id="IPR000719">
    <property type="entry name" value="Prot_kinase_dom"/>
</dbReference>
<organism evidence="8 9">
    <name type="scientific">Mesorhabditis belari</name>
    <dbReference type="NCBI Taxonomy" id="2138241"/>
    <lineage>
        <taxon>Eukaryota</taxon>
        <taxon>Metazoa</taxon>
        <taxon>Ecdysozoa</taxon>
        <taxon>Nematoda</taxon>
        <taxon>Chromadorea</taxon>
        <taxon>Rhabditida</taxon>
        <taxon>Rhabditina</taxon>
        <taxon>Rhabditomorpha</taxon>
        <taxon>Rhabditoidea</taxon>
        <taxon>Rhabditidae</taxon>
        <taxon>Mesorhabditinae</taxon>
        <taxon>Mesorhabditis</taxon>
    </lineage>
</organism>
<dbReference type="PROSITE" id="PS50011">
    <property type="entry name" value="PROTEIN_KINASE_DOM"/>
    <property type="match status" value="1"/>
</dbReference>
<keyword evidence="1" id="KW-0723">Serine/threonine-protein kinase</keyword>
<dbReference type="WBParaSite" id="MBELARI_LOCUS13053">
    <property type="protein sequence ID" value="MBELARI_LOCUS13053"/>
    <property type="gene ID" value="MBELARI_LOCUS13053"/>
</dbReference>
<evidence type="ECO:0000259" key="7">
    <source>
        <dbReference type="PROSITE" id="PS50011"/>
    </source>
</evidence>
<dbReference type="SUPFAM" id="SSF56112">
    <property type="entry name" value="Protein kinase-like (PK-like)"/>
    <property type="match status" value="1"/>
</dbReference>
<feature type="compositionally biased region" description="Polar residues" evidence="6">
    <location>
        <begin position="307"/>
        <end position="330"/>
    </location>
</feature>
<dbReference type="GO" id="GO:0004674">
    <property type="term" value="F:protein serine/threonine kinase activity"/>
    <property type="evidence" value="ECO:0007669"/>
    <property type="project" value="UniProtKB-KW"/>
</dbReference>
<evidence type="ECO:0000256" key="1">
    <source>
        <dbReference type="ARBA" id="ARBA00022527"/>
    </source>
</evidence>
<sequence length="862" mass="100139">MTTTYEFIGGGGFGHVRLQHHQHPPLAEKLIPKTRNKSCMRTAVERECRALERLRHPNIVGYYGFYEEVNFFVIKMELCKRGGLNQVLADRRVTYSVRTALCWCEHLFSSLNYLKQQQIIHRDIKPANVFVSNEFHLKIGDFGCVLQFHSHEPETFVGTFRYMSPEMIVFSLFTEKHSSAPVDREEFRHSDFFGIARDDEMTPIQEPECFDDLKLLIKQCVDYTPQNRPEPEQALEIVKQLQRTMPVFDFYVFEPKIHENEEILRRPLGIFGKYEEEGGFVLETQKSHMSAENLKGLTVPDGLSLTPDGTNSSSSTDSELTHPSNSSSDPSFEVHPGDRVQKVANFANNPKEMCFPADNASHKPHFLIPGQPSQIPPASKQQFTAPAPRPSPTAYPSGIYQPRFDPKPEPNQVHQVRQLQNIQPPPTSKQQFIAQAPRPNPTPYPTVIYQPSFDPRPEPNQVRQVQNIQRPSTSSYQSPNRSMERNHQPTSPQVHQVRNMSNNQSHPVPNLQQDPFPQKIHQPGCRYYRESQQSENSEENFLETQSSDDLDDQDSDSESPNDLSRLLRRQIENGQARQDSFFQQPQTNLTHPPTRYPQHLLDSLNRIPSRQMQNQEHDGLIQKLTLGLQNLMSYFNEDQDQHFLQYTNREQHRNRCAKRNRKFLSQRAQLFSILSKRLSEMKQIENGYTFSLSNPPDFKKFATNEERAFLEEVTNCVQDCLELREYQHYMVDRILFIEALYELFQTVLIGLYRVNKCQARLNPQWIQNMLTRCDLLDLEQIVHCKGFNFRTAADRCSRIFYVLQENFIDQGREKCILMQDDFKIGDPFVEQFRLLQPIPSQPITLSKIRALLQTCSTLNFLL</sequence>
<feature type="region of interest" description="Disordered" evidence="6">
    <location>
        <begin position="369"/>
        <end position="561"/>
    </location>
</feature>
<dbReference type="PANTHER" id="PTHR24345">
    <property type="entry name" value="SERINE/THREONINE-PROTEIN KINASE PLK"/>
    <property type="match status" value="1"/>
</dbReference>
<feature type="region of interest" description="Disordered" evidence="6">
    <location>
        <begin position="297"/>
        <end position="336"/>
    </location>
</feature>
<name>A0AAF3EGD6_9BILA</name>
<evidence type="ECO:0000256" key="3">
    <source>
        <dbReference type="ARBA" id="ARBA00022741"/>
    </source>
</evidence>
<reference evidence="9" key="1">
    <citation type="submission" date="2024-02" db="UniProtKB">
        <authorList>
            <consortium name="WormBaseParasite"/>
        </authorList>
    </citation>
    <scope>IDENTIFICATION</scope>
</reference>
<evidence type="ECO:0000313" key="9">
    <source>
        <dbReference type="WBParaSite" id="MBELARI_LOCUS13053"/>
    </source>
</evidence>
<dbReference type="AlphaFoldDB" id="A0AAF3EGD6"/>
<feature type="compositionally biased region" description="Acidic residues" evidence="6">
    <location>
        <begin position="536"/>
        <end position="559"/>
    </location>
</feature>
<dbReference type="InterPro" id="IPR011009">
    <property type="entry name" value="Kinase-like_dom_sf"/>
</dbReference>
<dbReference type="InterPro" id="IPR008271">
    <property type="entry name" value="Ser/Thr_kinase_AS"/>
</dbReference>
<feature type="compositionally biased region" description="Polar residues" evidence="6">
    <location>
        <begin position="461"/>
        <end position="481"/>
    </location>
</feature>
<protein>
    <recommendedName>
        <fullName evidence="7">Protein kinase domain-containing protein</fullName>
    </recommendedName>
</protein>
<keyword evidence="4" id="KW-0418">Kinase</keyword>
<feature type="compositionally biased region" description="Polar residues" evidence="6">
    <location>
        <begin position="412"/>
        <end position="433"/>
    </location>
</feature>
<proteinExistence type="predicted"/>
<keyword evidence="2" id="KW-0808">Transferase</keyword>
<dbReference type="Proteomes" id="UP000887575">
    <property type="component" value="Unassembled WGS sequence"/>
</dbReference>
<accession>A0AAF3EGD6</accession>
<feature type="domain" description="Protein kinase" evidence="7">
    <location>
        <begin position="2"/>
        <end position="248"/>
    </location>
</feature>
<evidence type="ECO:0000313" key="8">
    <source>
        <dbReference type="Proteomes" id="UP000887575"/>
    </source>
</evidence>
<dbReference type="PROSITE" id="PS00108">
    <property type="entry name" value="PROTEIN_KINASE_ST"/>
    <property type="match status" value="1"/>
</dbReference>
<dbReference type="CDD" id="cd00180">
    <property type="entry name" value="PKc"/>
    <property type="match status" value="1"/>
</dbReference>
<dbReference type="GO" id="GO:0005524">
    <property type="term" value="F:ATP binding"/>
    <property type="evidence" value="ECO:0007669"/>
    <property type="project" value="UniProtKB-KW"/>
</dbReference>